<evidence type="ECO:0000256" key="6">
    <source>
        <dbReference type="ARBA" id="ARBA00023288"/>
    </source>
</evidence>
<reference evidence="8" key="4">
    <citation type="submission" date="2025-09" db="UniProtKB">
        <authorList>
            <consortium name="Ensembl"/>
        </authorList>
    </citation>
    <scope>IDENTIFICATION</scope>
    <source>
        <strain evidence="8">HNI</strain>
    </source>
</reference>
<evidence type="ECO:0000256" key="1">
    <source>
        <dbReference type="ARBA" id="ARBA00004342"/>
    </source>
</evidence>
<dbReference type="AlphaFoldDB" id="A0A3P9LHF0"/>
<evidence type="ECO:0000256" key="5">
    <source>
        <dbReference type="ARBA" id="ARBA00023136"/>
    </source>
</evidence>
<reference evidence="8 9" key="2">
    <citation type="submission" date="2017-04" db="EMBL/GenBank/DDBJ databases">
        <title>CpG methylation of centromeres and impact of large insertions on vertebrate speciation.</title>
        <authorList>
            <person name="Ichikawa K."/>
            <person name="Yoshimura J."/>
            <person name="Morishita S."/>
        </authorList>
    </citation>
    <scope>NUCLEOTIDE SEQUENCE</scope>
    <source>
        <strain evidence="8 9">HNI</strain>
    </source>
</reference>
<name>A0A3P9LHF0_ORYLA</name>
<keyword evidence="5" id="KW-0472">Membrane</keyword>
<evidence type="ECO:0000256" key="3">
    <source>
        <dbReference type="ARBA" id="ARBA00022553"/>
    </source>
</evidence>
<accession>A0A3P9LHF0</accession>
<protein>
    <submittedName>
        <fullName evidence="8">Uncharacterized protein</fullName>
    </submittedName>
</protein>
<keyword evidence="3" id="KW-0597">Phosphoprotein</keyword>
<evidence type="ECO:0000313" key="9">
    <source>
        <dbReference type="Proteomes" id="UP000265180"/>
    </source>
</evidence>
<reference evidence="8" key="3">
    <citation type="submission" date="2025-08" db="UniProtKB">
        <authorList>
            <consortium name="Ensembl"/>
        </authorList>
    </citation>
    <scope>IDENTIFICATION</scope>
    <source>
        <strain evidence="8">HNI</strain>
    </source>
</reference>
<dbReference type="Proteomes" id="UP000265180">
    <property type="component" value="Chromosome 9"/>
</dbReference>
<dbReference type="Ensembl" id="ENSORLT00020029301.1">
    <property type="protein sequence ID" value="ENSORLP00020020023.1"/>
    <property type="gene ID" value="ENSORLG00020021005.1"/>
</dbReference>
<dbReference type="PANTHER" id="PTHR10498">
    <property type="entry name" value="PARALEMMIN-RELATED"/>
    <property type="match status" value="1"/>
</dbReference>
<feature type="compositionally biased region" description="Basic and acidic residues" evidence="7">
    <location>
        <begin position="22"/>
        <end position="31"/>
    </location>
</feature>
<evidence type="ECO:0000256" key="2">
    <source>
        <dbReference type="ARBA" id="ARBA00022475"/>
    </source>
</evidence>
<evidence type="ECO:0000256" key="4">
    <source>
        <dbReference type="ARBA" id="ARBA00023054"/>
    </source>
</evidence>
<evidence type="ECO:0000256" key="7">
    <source>
        <dbReference type="SAM" id="MobiDB-lite"/>
    </source>
</evidence>
<keyword evidence="6" id="KW-0449">Lipoprotein</keyword>
<keyword evidence="4" id="KW-0175">Coiled coil</keyword>
<sequence length="188" mass="20717">MEPVNGCATRCGSHSRRHHITKHDGPGKTLRDSDILSCKEQECILGDASVHRKSTRMKDSSSQTCSGSEDNCVDQHKTLTETLTLADSHSVDDSLENHRLHGAGMIYLKEFVLIDDDEDGDMSLREKTVTDLSATDGKAAELVCGRLLSMSSCSLSECKDESSAREAPQLKEEEPVHSEKRCCFCILM</sequence>
<proteinExistence type="predicted"/>
<reference key="1">
    <citation type="journal article" date="2007" name="Nature">
        <title>The medaka draft genome and insights into vertebrate genome evolution.</title>
        <authorList>
            <person name="Kasahara M."/>
            <person name="Naruse K."/>
            <person name="Sasaki S."/>
            <person name="Nakatani Y."/>
            <person name="Qu W."/>
            <person name="Ahsan B."/>
            <person name="Yamada T."/>
            <person name="Nagayasu Y."/>
            <person name="Doi K."/>
            <person name="Kasai Y."/>
            <person name="Jindo T."/>
            <person name="Kobayashi D."/>
            <person name="Shimada A."/>
            <person name="Toyoda A."/>
            <person name="Kuroki Y."/>
            <person name="Fujiyama A."/>
            <person name="Sasaki T."/>
            <person name="Shimizu A."/>
            <person name="Asakawa S."/>
            <person name="Shimizu N."/>
            <person name="Hashimoto S."/>
            <person name="Yang J."/>
            <person name="Lee Y."/>
            <person name="Matsushima K."/>
            <person name="Sugano S."/>
            <person name="Sakaizumi M."/>
            <person name="Narita T."/>
            <person name="Ohishi K."/>
            <person name="Haga S."/>
            <person name="Ohta F."/>
            <person name="Nomoto H."/>
            <person name="Nogata K."/>
            <person name="Morishita T."/>
            <person name="Endo T."/>
            <person name="Shin-I T."/>
            <person name="Takeda H."/>
            <person name="Morishita S."/>
            <person name="Kohara Y."/>
        </authorList>
    </citation>
    <scope>NUCLEOTIDE SEQUENCE [LARGE SCALE GENOMIC DNA]</scope>
    <source>
        <strain>Hd-rR</strain>
    </source>
</reference>
<evidence type="ECO:0000313" key="8">
    <source>
        <dbReference type="Ensembl" id="ENSORLP00020020023.1"/>
    </source>
</evidence>
<organism evidence="8 9">
    <name type="scientific">Oryzias latipes</name>
    <name type="common">Japanese rice fish</name>
    <name type="synonym">Japanese killifish</name>
    <dbReference type="NCBI Taxonomy" id="8090"/>
    <lineage>
        <taxon>Eukaryota</taxon>
        <taxon>Metazoa</taxon>
        <taxon>Chordata</taxon>
        <taxon>Craniata</taxon>
        <taxon>Vertebrata</taxon>
        <taxon>Euteleostomi</taxon>
        <taxon>Actinopterygii</taxon>
        <taxon>Neopterygii</taxon>
        <taxon>Teleostei</taxon>
        <taxon>Neoteleostei</taxon>
        <taxon>Acanthomorphata</taxon>
        <taxon>Ovalentaria</taxon>
        <taxon>Atherinomorphae</taxon>
        <taxon>Beloniformes</taxon>
        <taxon>Adrianichthyidae</taxon>
        <taxon>Oryziinae</taxon>
        <taxon>Oryzias</taxon>
    </lineage>
</organism>
<feature type="region of interest" description="Disordered" evidence="7">
    <location>
        <begin position="1"/>
        <end position="31"/>
    </location>
</feature>
<comment type="subcellular location">
    <subcellularLocation>
        <location evidence="1">Cell membrane</location>
        <topology evidence="1">Lipid-anchor</topology>
        <orientation evidence="1">Cytoplasmic side</orientation>
    </subcellularLocation>
</comment>
<keyword evidence="2" id="KW-1003">Cell membrane</keyword>
<dbReference type="GO" id="GO:0005886">
    <property type="term" value="C:plasma membrane"/>
    <property type="evidence" value="ECO:0007669"/>
    <property type="project" value="UniProtKB-SubCell"/>
</dbReference>
<dbReference type="PANTHER" id="PTHR10498:SF10">
    <property type="entry name" value="PALM2 AND AKAP2 FUSION-RELATED"/>
    <property type="match status" value="1"/>
</dbReference>